<keyword evidence="1" id="KW-0472">Membrane</keyword>
<comment type="caution">
    <text evidence="2">The sequence shown here is derived from an EMBL/GenBank/DDBJ whole genome shotgun (WGS) entry which is preliminary data.</text>
</comment>
<keyword evidence="1" id="KW-1133">Transmembrane helix</keyword>
<dbReference type="InterPro" id="IPR021320">
    <property type="entry name" value="DUF2905"/>
</dbReference>
<proteinExistence type="predicted"/>
<reference evidence="2 3" key="1">
    <citation type="journal article" date="2016" name="Environ. Microbiol.">
        <title>Genomic resolution of a cold subsurface aquifer community provides metabolic insights for novel microbes adapted to high CO concentrations.</title>
        <authorList>
            <person name="Probst A.J."/>
            <person name="Castelle C.J."/>
            <person name="Singh A."/>
            <person name="Brown C.T."/>
            <person name="Anantharaman K."/>
            <person name="Sharon I."/>
            <person name="Hug L.A."/>
            <person name="Burstein D."/>
            <person name="Emerson J.B."/>
            <person name="Thomas B.C."/>
            <person name="Banfield J.F."/>
        </authorList>
    </citation>
    <scope>NUCLEOTIDE SEQUENCE [LARGE SCALE GENOMIC DNA]</scope>
    <source>
        <strain evidence="2">CG2_30_40_21</strain>
    </source>
</reference>
<protein>
    <recommendedName>
        <fullName evidence="4">DUF2905 domain-containing protein</fullName>
    </recommendedName>
</protein>
<organism evidence="2 3">
    <name type="scientific">Candidatus Desantisbacteria bacterium CG2_30_40_21</name>
    <dbReference type="NCBI Taxonomy" id="1817895"/>
    <lineage>
        <taxon>Bacteria</taxon>
        <taxon>Candidatus Desantisiibacteriota</taxon>
    </lineage>
</organism>
<feature type="transmembrane region" description="Helical" evidence="1">
    <location>
        <begin position="45"/>
        <end position="67"/>
    </location>
</feature>
<dbReference type="PANTHER" id="PTHR36443:SF1">
    <property type="entry name" value="BSR5223 PROTEIN"/>
    <property type="match status" value="1"/>
</dbReference>
<dbReference type="EMBL" id="MNYI01000016">
    <property type="protein sequence ID" value="OIP43455.1"/>
    <property type="molecule type" value="Genomic_DNA"/>
</dbReference>
<feature type="transmembrane region" description="Helical" evidence="1">
    <location>
        <begin position="7"/>
        <end position="25"/>
    </location>
</feature>
<evidence type="ECO:0000256" key="1">
    <source>
        <dbReference type="SAM" id="Phobius"/>
    </source>
</evidence>
<dbReference type="Pfam" id="PF11146">
    <property type="entry name" value="DUF2905"/>
    <property type="match status" value="1"/>
</dbReference>
<accession>A0A1J5EHJ3</accession>
<dbReference type="STRING" id="1817895.AUJ95_00635"/>
<dbReference type="PANTHER" id="PTHR36443">
    <property type="entry name" value="BSR5223 PROTEIN"/>
    <property type="match status" value="1"/>
</dbReference>
<evidence type="ECO:0000313" key="3">
    <source>
        <dbReference type="Proteomes" id="UP000183085"/>
    </source>
</evidence>
<evidence type="ECO:0008006" key="4">
    <source>
        <dbReference type="Google" id="ProtNLM"/>
    </source>
</evidence>
<dbReference type="Proteomes" id="UP000183085">
    <property type="component" value="Unassembled WGS sequence"/>
</dbReference>
<evidence type="ECO:0000313" key="2">
    <source>
        <dbReference type="EMBL" id="OIP43455.1"/>
    </source>
</evidence>
<keyword evidence="1" id="KW-0812">Transmembrane</keyword>
<dbReference type="AlphaFoldDB" id="A0A1J5EHJ3"/>
<name>A0A1J5EHJ3_9BACT</name>
<sequence>MSDMGKLLIFLGICLLVAGVVFLVFDKIPGFGRLPGDILLKRKNFTVYFPIMTCVVISMVITIILWLSNKR</sequence>
<gene>
    <name evidence="2" type="ORF">AUJ95_00635</name>
</gene>